<evidence type="ECO:0000256" key="2">
    <source>
        <dbReference type="SAM" id="Phobius"/>
    </source>
</evidence>
<keyword evidence="2" id="KW-0472">Membrane</keyword>
<feature type="transmembrane region" description="Helical" evidence="2">
    <location>
        <begin position="38"/>
        <end position="62"/>
    </location>
</feature>
<evidence type="ECO:0000313" key="3">
    <source>
        <dbReference type="EMBL" id="MBW4659718.1"/>
    </source>
</evidence>
<protein>
    <submittedName>
        <fullName evidence="3">Uncharacterized protein</fullName>
    </submittedName>
</protein>
<comment type="caution">
    <text evidence="3">The sequence shown here is derived from an EMBL/GenBank/DDBJ whole genome shotgun (WGS) entry which is preliminary data.</text>
</comment>
<dbReference type="AlphaFoldDB" id="A0A951QE38"/>
<evidence type="ECO:0000313" key="4">
    <source>
        <dbReference type="Proteomes" id="UP000757435"/>
    </source>
</evidence>
<feature type="region of interest" description="Disordered" evidence="1">
    <location>
        <begin position="1"/>
        <end position="22"/>
    </location>
</feature>
<evidence type="ECO:0000256" key="1">
    <source>
        <dbReference type="SAM" id="MobiDB-lite"/>
    </source>
</evidence>
<accession>A0A951QE38</accession>
<dbReference type="EMBL" id="JAHHHD010000014">
    <property type="protein sequence ID" value="MBW4659718.1"/>
    <property type="molecule type" value="Genomic_DNA"/>
</dbReference>
<organism evidence="3 4">
    <name type="scientific">Drouetiella hepatica Uher 2000/2452</name>
    <dbReference type="NCBI Taxonomy" id="904376"/>
    <lineage>
        <taxon>Bacteria</taxon>
        <taxon>Bacillati</taxon>
        <taxon>Cyanobacteriota</taxon>
        <taxon>Cyanophyceae</taxon>
        <taxon>Oculatellales</taxon>
        <taxon>Oculatellaceae</taxon>
        <taxon>Drouetiella</taxon>
    </lineage>
</organism>
<sequence length="163" mass="18118">MHALVPSYSPTRSLGGSEKNNISEDGSPVRAVAIVLGLLVRFLGLLFLLGLFVITSLVWVWLASFRSGWRLGDWLDDPENSNQDKLALNILHSSIVAIFSPLAIFGDWSEKLINERFQIQFPPKIDLRQIVEKQLGVKFPDNSPCLPKKTNSLTEPTDSGNSE</sequence>
<feature type="compositionally biased region" description="Polar residues" evidence="1">
    <location>
        <begin position="149"/>
        <end position="163"/>
    </location>
</feature>
<feature type="region of interest" description="Disordered" evidence="1">
    <location>
        <begin position="142"/>
        <end position="163"/>
    </location>
</feature>
<reference evidence="3" key="2">
    <citation type="journal article" date="2022" name="Microbiol. Resour. Announc.">
        <title>Metagenome Sequencing to Explore Phylogenomics of Terrestrial Cyanobacteria.</title>
        <authorList>
            <person name="Ward R.D."/>
            <person name="Stajich J.E."/>
            <person name="Johansen J.R."/>
            <person name="Huntemann M."/>
            <person name="Clum A."/>
            <person name="Foster B."/>
            <person name="Foster B."/>
            <person name="Roux S."/>
            <person name="Palaniappan K."/>
            <person name="Varghese N."/>
            <person name="Mukherjee S."/>
            <person name="Reddy T.B.K."/>
            <person name="Daum C."/>
            <person name="Copeland A."/>
            <person name="Chen I.A."/>
            <person name="Ivanova N.N."/>
            <person name="Kyrpides N.C."/>
            <person name="Shapiro N."/>
            <person name="Eloe-Fadrosh E.A."/>
            <person name="Pietrasiak N."/>
        </authorList>
    </citation>
    <scope>NUCLEOTIDE SEQUENCE</scope>
    <source>
        <strain evidence="3">UHER 2000/2452</strain>
    </source>
</reference>
<feature type="compositionally biased region" description="Polar residues" evidence="1">
    <location>
        <begin position="8"/>
        <end position="22"/>
    </location>
</feature>
<dbReference type="Proteomes" id="UP000757435">
    <property type="component" value="Unassembled WGS sequence"/>
</dbReference>
<feature type="transmembrane region" description="Helical" evidence="2">
    <location>
        <begin position="86"/>
        <end position="106"/>
    </location>
</feature>
<keyword evidence="2" id="KW-1133">Transmembrane helix</keyword>
<keyword evidence="2" id="KW-0812">Transmembrane</keyword>
<gene>
    <name evidence="3" type="ORF">KME15_13660</name>
</gene>
<proteinExistence type="predicted"/>
<name>A0A951QE38_9CYAN</name>
<reference evidence="3" key="1">
    <citation type="submission" date="2021-05" db="EMBL/GenBank/DDBJ databases">
        <authorList>
            <person name="Pietrasiak N."/>
            <person name="Ward R."/>
            <person name="Stajich J.E."/>
            <person name="Kurbessoian T."/>
        </authorList>
    </citation>
    <scope>NUCLEOTIDE SEQUENCE</scope>
    <source>
        <strain evidence="3">UHER 2000/2452</strain>
    </source>
</reference>